<keyword evidence="2" id="KW-1185">Reference proteome</keyword>
<dbReference type="InParanoid" id="A0A369JYX7"/>
<comment type="caution">
    <text evidence="1">The sequence shown here is derived from an EMBL/GenBank/DDBJ whole genome shotgun (WGS) entry which is preliminary data.</text>
</comment>
<sequence>MAATILPSTSSNRIQPPRHKIAFISGPLEPEPTYFDQYYTKRIDEAIVNGHSFILGPSYGIDTIARTYLLARVAPVRIAIYLYEKEAITARRRFKAFEEAGGRVVIAGRNHTARDEAMTRASHYDILRYRTEEECREIYGTQYRRRVSGTEKNEIRRKAGVGLVWTEPSANPADLKS</sequence>
<dbReference type="Proteomes" id="UP000076154">
    <property type="component" value="Unassembled WGS sequence"/>
</dbReference>
<proteinExistence type="predicted"/>
<evidence type="ECO:0000313" key="2">
    <source>
        <dbReference type="Proteomes" id="UP000076154"/>
    </source>
</evidence>
<reference evidence="1" key="1">
    <citation type="submission" date="2018-04" db="EMBL/GenBank/DDBJ databases">
        <title>Whole genome sequencing of Hypsizygus marmoreus.</title>
        <authorList>
            <person name="Choi I.-G."/>
            <person name="Min B."/>
            <person name="Kim J.-G."/>
            <person name="Kim S."/>
            <person name="Oh Y.-L."/>
            <person name="Kong W.-S."/>
            <person name="Park H."/>
            <person name="Jeong J."/>
            <person name="Song E.-S."/>
        </authorList>
    </citation>
    <scope>NUCLEOTIDE SEQUENCE [LARGE SCALE GENOMIC DNA]</scope>
    <source>
        <strain evidence="1">51987-8</strain>
    </source>
</reference>
<dbReference type="AlphaFoldDB" id="A0A369JYX7"/>
<protein>
    <submittedName>
        <fullName evidence="1">Uncharacterized protein</fullName>
    </submittedName>
</protein>
<organism evidence="1 2">
    <name type="scientific">Hypsizygus marmoreus</name>
    <name type="common">White beech mushroom</name>
    <name type="synonym">Agaricus marmoreus</name>
    <dbReference type="NCBI Taxonomy" id="39966"/>
    <lineage>
        <taxon>Eukaryota</taxon>
        <taxon>Fungi</taxon>
        <taxon>Dikarya</taxon>
        <taxon>Basidiomycota</taxon>
        <taxon>Agaricomycotina</taxon>
        <taxon>Agaricomycetes</taxon>
        <taxon>Agaricomycetidae</taxon>
        <taxon>Agaricales</taxon>
        <taxon>Tricholomatineae</taxon>
        <taxon>Lyophyllaceae</taxon>
        <taxon>Hypsizygus</taxon>
    </lineage>
</organism>
<evidence type="ECO:0000313" key="1">
    <source>
        <dbReference type="EMBL" id="RDB24644.1"/>
    </source>
</evidence>
<name>A0A369JYX7_HYPMA</name>
<gene>
    <name evidence="1" type="ORF">Hypma_008245</name>
</gene>
<accession>A0A369JYX7</accession>
<dbReference type="EMBL" id="LUEZ02000042">
    <property type="protein sequence ID" value="RDB24644.1"/>
    <property type="molecule type" value="Genomic_DNA"/>
</dbReference>
<dbReference type="OrthoDB" id="5422905at2759"/>